<gene>
    <name evidence="2" type="ORF">ACFSQT_34295</name>
</gene>
<accession>A0ABW4WNK4</accession>
<dbReference type="Proteomes" id="UP001597349">
    <property type="component" value="Unassembled WGS sequence"/>
</dbReference>
<evidence type="ECO:0000256" key="1">
    <source>
        <dbReference type="SAM" id="Phobius"/>
    </source>
</evidence>
<organism evidence="2 3">
    <name type="scientific">Mesorhizobium calcicola</name>
    <dbReference type="NCBI Taxonomy" id="1300310"/>
    <lineage>
        <taxon>Bacteria</taxon>
        <taxon>Pseudomonadati</taxon>
        <taxon>Pseudomonadota</taxon>
        <taxon>Alphaproteobacteria</taxon>
        <taxon>Hyphomicrobiales</taxon>
        <taxon>Phyllobacteriaceae</taxon>
        <taxon>Mesorhizobium</taxon>
    </lineage>
</organism>
<proteinExistence type="predicted"/>
<feature type="transmembrane region" description="Helical" evidence="1">
    <location>
        <begin position="37"/>
        <end position="56"/>
    </location>
</feature>
<evidence type="ECO:0000313" key="2">
    <source>
        <dbReference type="EMBL" id="MFD2057969.1"/>
    </source>
</evidence>
<keyword evidence="1" id="KW-1133">Transmembrane helix</keyword>
<keyword evidence="3" id="KW-1185">Reference proteome</keyword>
<name>A0ABW4WNK4_9HYPH</name>
<keyword evidence="1" id="KW-0472">Membrane</keyword>
<comment type="caution">
    <text evidence="2">The sequence shown here is derived from an EMBL/GenBank/DDBJ whole genome shotgun (WGS) entry which is preliminary data.</text>
</comment>
<dbReference type="RefSeq" id="WP_379026389.1">
    <property type="nucleotide sequence ID" value="NZ_JBHUGY010000066.1"/>
</dbReference>
<dbReference type="EMBL" id="JBHUGY010000066">
    <property type="protein sequence ID" value="MFD2057969.1"/>
    <property type="molecule type" value="Genomic_DNA"/>
</dbReference>
<sequence>MTKGFPVLWRKRQKRGEPAAPFEEGAALKRIAAAAHFLLYLFIFGMPITGALAWYFSFRAMGEVHELAKPVIIVVVGSMRRPRCGSTSM</sequence>
<keyword evidence="1" id="KW-0812">Transmembrane</keyword>
<reference evidence="3" key="1">
    <citation type="journal article" date="2019" name="Int. J. Syst. Evol. Microbiol.">
        <title>The Global Catalogue of Microorganisms (GCM) 10K type strain sequencing project: providing services to taxonomists for standard genome sequencing and annotation.</title>
        <authorList>
            <consortium name="The Broad Institute Genomics Platform"/>
            <consortium name="The Broad Institute Genome Sequencing Center for Infectious Disease"/>
            <person name="Wu L."/>
            <person name="Ma J."/>
        </authorList>
    </citation>
    <scope>NUCLEOTIDE SEQUENCE [LARGE SCALE GENOMIC DNA]</scope>
    <source>
        <strain evidence="3">CGMCC 1.16226</strain>
    </source>
</reference>
<protein>
    <submittedName>
        <fullName evidence="2">Uncharacterized protein</fullName>
    </submittedName>
</protein>
<evidence type="ECO:0000313" key="3">
    <source>
        <dbReference type="Proteomes" id="UP001597349"/>
    </source>
</evidence>